<accession>A0AAV3X4J6</accession>
<keyword evidence="2" id="KW-1185">Reference proteome</keyword>
<evidence type="ECO:0000313" key="2">
    <source>
        <dbReference type="Proteomes" id="UP001050975"/>
    </source>
</evidence>
<comment type="caution">
    <text evidence="1">The sequence shown here is derived from an EMBL/GenBank/DDBJ whole genome shotgun (WGS) entry which is preliminary data.</text>
</comment>
<reference evidence="1" key="1">
    <citation type="submission" date="2019-10" db="EMBL/GenBank/DDBJ databases">
        <title>Draft genome sequece of Microseira wollei NIES-4236.</title>
        <authorList>
            <person name="Yamaguchi H."/>
            <person name="Suzuki S."/>
            <person name="Kawachi M."/>
        </authorList>
    </citation>
    <scope>NUCLEOTIDE SEQUENCE</scope>
    <source>
        <strain evidence="1">NIES-4236</strain>
    </source>
</reference>
<dbReference type="EMBL" id="BLAY01000033">
    <property type="protein sequence ID" value="GET37727.1"/>
    <property type="molecule type" value="Genomic_DNA"/>
</dbReference>
<protein>
    <submittedName>
        <fullName evidence="1">Uncharacterized protein</fullName>
    </submittedName>
</protein>
<proteinExistence type="predicted"/>
<sequence length="114" mass="12769">MAEPVQYITNEQGERVGVLLDWTTYARFSKLLELDEDCLVGMSLDELRALASCKLALVDQTRLDDLVTRNSESLLCAQEIAELDDLLAKADQLTILKTRARYTLKCLEADMTAA</sequence>
<dbReference type="RefSeq" id="WP_226579695.1">
    <property type="nucleotide sequence ID" value="NZ_BLAY01000033.1"/>
</dbReference>
<organism evidence="1 2">
    <name type="scientific">Microseira wollei NIES-4236</name>
    <dbReference type="NCBI Taxonomy" id="2530354"/>
    <lineage>
        <taxon>Bacteria</taxon>
        <taxon>Bacillati</taxon>
        <taxon>Cyanobacteriota</taxon>
        <taxon>Cyanophyceae</taxon>
        <taxon>Oscillatoriophycideae</taxon>
        <taxon>Aerosakkonematales</taxon>
        <taxon>Aerosakkonemataceae</taxon>
        <taxon>Microseira</taxon>
    </lineage>
</organism>
<gene>
    <name evidence="1" type="ORF">MiSe_24810</name>
</gene>
<dbReference type="AlphaFoldDB" id="A0AAV3X4J6"/>
<evidence type="ECO:0000313" key="1">
    <source>
        <dbReference type="EMBL" id="GET37727.1"/>
    </source>
</evidence>
<dbReference type="Proteomes" id="UP001050975">
    <property type="component" value="Unassembled WGS sequence"/>
</dbReference>
<name>A0AAV3X4J6_9CYAN</name>